<keyword evidence="10" id="KW-0282">Flagellum</keyword>
<dbReference type="InterPro" id="IPR053927">
    <property type="entry name" value="FlgK_helical"/>
</dbReference>
<dbReference type="InterPro" id="IPR002371">
    <property type="entry name" value="FlgK"/>
</dbReference>
<evidence type="ECO:0000256" key="1">
    <source>
        <dbReference type="ARBA" id="ARBA00004365"/>
    </source>
</evidence>
<evidence type="ECO:0000313" key="10">
    <source>
        <dbReference type="EMBL" id="UUI75930.1"/>
    </source>
</evidence>
<keyword evidence="10" id="KW-0969">Cilium</keyword>
<keyword evidence="10" id="KW-0966">Cell projection</keyword>
<dbReference type="PANTHER" id="PTHR30033:SF1">
    <property type="entry name" value="FLAGELLAR HOOK-ASSOCIATED PROTEIN 1"/>
    <property type="match status" value="1"/>
</dbReference>
<evidence type="ECO:0000256" key="4">
    <source>
        <dbReference type="ARBA" id="ARBA00016244"/>
    </source>
</evidence>
<dbReference type="InterPro" id="IPR010930">
    <property type="entry name" value="Flg_bb/hook_C_dom"/>
</dbReference>
<proteinExistence type="inferred from homology"/>
<dbReference type="RefSeq" id="WP_227567950.1">
    <property type="nucleotide sequence ID" value="NZ_CP101988.1"/>
</dbReference>
<dbReference type="NCBIfam" id="TIGR02492">
    <property type="entry name" value="flgK_ends"/>
    <property type="match status" value="1"/>
</dbReference>
<evidence type="ECO:0000313" key="11">
    <source>
        <dbReference type="Proteomes" id="UP001316189"/>
    </source>
</evidence>
<evidence type="ECO:0000259" key="7">
    <source>
        <dbReference type="Pfam" id="PF00460"/>
    </source>
</evidence>
<organism evidence="10 11">
    <name type="scientific">Cellulomonas chengniuliangii</name>
    <dbReference type="NCBI Taxonomy" id="2968084"/>
    <lineage>
        <taxon>Bacteria</taxon>
        <taxon>Bacillati</taxon>
        <taxon>Actinomycetota</taxon>
        <taxon>Actinomycetes</taxon>
        <taxon>Micrococcales</taxon>
        <taxon>Cellulomonadaceae</taxon>
        <taxon>Cellulomonas</taxon>
    </lineage>
</organism>
<dbReference type="Pfam" id="PF00460">
    <property type="entry name" value="Flg_bb_rod"/>
    <property type="match status" value="1"/>
</dbReference>
<protein>
    <recommendedName>
        <fullName evidence="4">Flagellar hook-associated protein 1</fullName>
    </recommendedName>
</protein>
<evidence type="ECO:0000256" key="6">
    <source>
        <dbReference type="ARBA" id="ARBA00023143"/>
    </source>
</evidence>
<keyword evidence="11" id="KW-1185">Reference proteome</keyword>
<keyword evidence="6" id="KW-0975">Bacterial flagellum</keyword>
<dbReference type="Proteomes" id="UP001316189">
    <property type="component" value="Chromosome"/>
</dbReference>
<dbReference type="Pfam" id="PF06429">
    <property type="entry name" value="Flg_bbr_C"/>
    <property type="match status" value="1"/>
</dbReference>
<evidence type="ECO:0000256" key="5">
    <source>
        <dbReference type="ARBA" id="ARBA00022525"/>
    </source>
</evidence>
<gene>
    <name evidence="10" type="primary">flgK</name>
    <name evidence="10" type="ORF">NP064_03200</name>
</gene>
<feature type="domain" description="Flagellar basal body rod protein N-terminal" evidence="7">
    <location>
        <begin position="9"/>
        <end position="37"/>
    </location>
</feature>
<dbReference type="InterPro" id="IPR001444">
    <property type="entry name" value="Flag_bb_rod_N"/>
</dbReference>
<keyword evidence="5" id="KW-0964">Secreted</keyword>
<reference evidence="10 11" key="1">
    <citation type="submission" date="2022-07" db="EMBL/GenBank/DDBJ databases">
        <title>Novel species in genus cellulomonas.</title>
        <authorList>
            <person name="Ye L."/>
        </authorList>
    </citation>
    <scope>NUCLEOTIDE SEQUENCE [LARGE SCALE GENOMIC DNA]</scope>
    <source>
        <strain evidence="11">zg-Y338</strain>
    </source>
</reference>
<dbReference type="SUPFAM" id="SSF64518">
    <property type="entry name" value="Phase 1 flagellin"/>
    <property type="match status" value="1"/>
</dbReference>
<dbReference type="PANTHER" id="PTHR30033">
    <property type="entry name" value="FLAGELLAR HOOK-ASSOCIATED PROTEIN 1"/>
    <property type="match status" value="1"/>
</dbReference>
<dbReference type="EMBL" id="CP101988">
    <property type="protein sequence ID" value="UUI75930.1"/>
    <property type="molecule type" value="Genomic_DNA"/>
</dbReference>
<evidence type="ECO:0000256" key="2">
    <source>
        <dbReference type="ARBA" id="ARBA00004613"/>
    </source>
</evidence>
<name>A0ABY5L1W2_9CELL</name>
<comment type="similarity">
    <text evidence="3">Belongs to the flagella basal body rod proteins family.</text>
</comment>
<feature type="domain" description="Flagellar basal-body/hook protein C-terminal" evidence="8">
    <location>
        <begin position="432"/>
        <end position="468"/>
    </location>
</feature>
<dbReference type="Pfam" id="PF22638">
    <property type="entry name" value="FlgK_D1"/>
    <property type="match status" value="1"/>
</dbReference>
<comment type="subcellular location">
    <subcellularLocation>
        <location evidence="1">Bacterial flagellum</location>
    </subcellularLocation>
    <subcellularLocation>
        <location evidence="2">Secreted</location>
    </subcellularLocation>
</comment>
<sequence>MSTFSGLGTALSSLIAQRQALEVTGQNIANANTVGYTRQRAALSSLPASQLPSMFSTTNGPGYGTAVTDIARLNDVFLDAQVRTTTASSSYLGARAAASKLLETNIGEPAATGLATQLTDLWAAFQDVANTPNKESSRAVLLETAAAVGDRIATLYTAAGTQWTQARTQTASLVEKANTAAANIADLNKRILAVENSGSSANELKDQRDLLVTELSGLVGATTRTQENGQIDVLVGGNMMVDGSKARALAVTGAAGFADATGGADVRVVWAADTSRSAGLEGGQVAGLLSVLAPPAAGGTGGMLTEAAASYDKLATQLATQVNALHGQALTTTGAPGGDFFTFEAGRPAALGLTVAFDDPALVAVAAPGAGALDGSFADKIAQLGAAVDGPDAAWSAFVVQLGVSTGSAVSRATAAEATRASAAAQQVAQTSVDTDEETVNLLAYQRAYEGAARVMSAIDEMLDTLINRTGIVGR</sequence>
<evidence type="ECO:0000259" key="8">
    <source>
        <dbReference type="Pfam" id="PF06429"/>
    </source>
</evidence>
<feature type="domain" description="Flagellar hook-associated protein FlgK helical" evidence="9">
    <location>
        <begin position="102"/>
        <end position="341"/>
    </location>
</feature>
<evidence type="ECO:0000256" key="3">
    <source>
        <dbReference type="ARBA" id="ARBA00009677"/>
    </source>
</evidence>
<accession>A0ABY5L1W2</accession>
<evidence type="ECO:0000259" key="9">
    <source>
        <dbReference type="Pfam" id="PF22638"/>
    </source>
</evidence>